<feature type="domain" description="LysM" evidence="3">
    <location>
        <begin position="252"/>
        <end position="298"/>
    </location>
</feature>
<gene>
    <name evidence="4" type="ORF">BGW36DRAFT_297138</name>
</gene>
<keyword evidence="2" id="KW-0843">Virulence</keyword>
<dbReference type="GeneID" id="70241621"/>
<dbReference type="InterPro" id="IPR052210">
    <property type="entry name" value="LysM1-like"/>
</dbReference>
<name>A0AAD4KPT2_9EURO</name>
<dbReference type="InterPro" id="IPR036779">
    <property type="entry name" value="LysM_dom_sf"/>
</dbReference>
<evidence type="ECO:0000256" key="2">
    <source>
        <dbReference type="ARBA" id="ARBA00023026"/>
    </source>
</evidence>
<feature type="domain" description="LysM" evidence="3">
    <location>
        <begin position="201"/>
        <end position="246"/>
    </location>
</feature>
<keyword evidence="5" id="KW-1185">Reference proteome</keyword>
<keyword evidence="1" id="KW-0147">Chitin-binding</keyword>
<dbReference type="EMBL" id="JAJTJA010000007">
    <property type="protein sequence ID" value="KAH8696451.1"/>
    <property type="molecule type" value="Genomic_DNA"/>
</dbReference>
<dbReference type="AlphaFoldDB" id="A0AAD4KPT2"/>
<evidence type="ECO:0000256" key="1">
    <source>
        <dbReference type="ARBA" id="ARBA00022669"/>
    </source>
</evidence>
<accession>A0AAD4KPT2</accession>
<dbReference type="RefSeq" id="XP_046071387.1">
    <property type="nucleotide sequence ID" value="XM_046211334.1"/>
</dbReference>
<sequence>MVFAGISIFPNGSLSNLNLTPNCENSLYQKVNCDGSISILGSSSYVGSFDNSTLTALICDAGCGSSISDLHNAVSANCGNTVGLIPGLPFLGLVDMFWSNWNQSCFVDPTTNKNCNDVIAAFPNVTDLSDLPTSDLCSYCNVEKLALMQADAYTDVYDDHWEATYKYVAQTCKITVADFNATASVFNVSVPSVTPSCVSNVTYATKRGDTCDSIAISHGVSAATMFYTNPTIANCSSILPGTDLCLPLQCSDIYTVQPNDTCTSIAIANGISTQDLLSFNSQLNWNCTNLQSVNPYWGSTLCVSTPGGTYTGQALNISTTTGSQIVSPPAGATVAPGTTTNCGQWFVNNASLNLTCAQLCLSNEIAINLFTAANPSLNKTTCDSDLITGDAYCVDPLPGWNWGTNSTSNATTTTTIITPTSSATTSYTSIASNTATTTRQTTTTVSVPGPTQSGIPANCNAYYVAQPGDTCATPEAKYGITSAQFHAWNPSISSDCSQGFWANEAYCVGVSSSGTTATSGPSSTEVVPPGPTQSGIPANCNEYYIAQCKLDGSSFAIINLSLPLKLIRSARSN</sequence>
<dbReference type="GO" id="GO:0008061">
    <property type="term" value="F:chitin binding"/>
    <property type="evidence" value="ECO:0007669"/>
    <property type="project" value="UniProtKB-KW"/>
</dbReference>
<protein>
    <recommendedName>
        <fullName evidence="3">LysM domain-containing protein</fullName>
    </recommendedName>
</protein>
<dbReference type="PROSITE" id="PS51782">
    <property type="entry name" value="LYSM"/>
    <property type="match status" value="3"/>
</dbReference>
<dbReference type="PANTHER" id="PTHR34997">
    <property type="entry name" value="AM15"/>
    <property type="match status" value="1"/>
</dbReference>
<reference evidence="4" key="1">
    <citation type="submission" date="2021-12" db="EMBL/GenBank/DDBJ databases">
        <title>Convergent genome expansion in fungi linked to evolution of root-endophyte symbiosis.</title>
        <authorList>
            <consortium name="DOE Joint Genome Institute"/>
            <person name="Ke Y.-H."/>
            <person name="Bonito G."/>
            <person name="Liao H.-L."/>
            <person name="Looney B."/>
            <person name="Rojas-Flechas A."/>
            <person name="Nash J."/>
            <person name="Hameed K."/>
            <person name="Schadt C."/>
            <person name="Martin F."/>
            <person name="Crous P.W."/>
            <person name="Miettinen O."/>
            <person name="Magnuson J.K."/>
            <person name="Labbe J."/>
            <person name="Jacobson D."/>
            <person name="Doktycz M.J."/>
            <person name="Veneault-Fourrey C."/>
            <person name="Kuo A."/>
            <person name="Mondo S."/>
            <person name="Calhoun S."/>
            <person name="Riley R."/>
            <person name="Ohm R."/>
            <person name="LaButti K."/>
            <person name="Andreopoulos B."/>
            <person name="Pangilinan J."/>
            <person name="Nolan M."/>
            <person name="Tritt A."/>
            <person name="Clum A."/>
            <person name="Lipzen A."/>
            <person name="Daum C."/>
            <person name="Barry K."/>
            <person name="Grigoriev I.V."/>
            <person name="Vilgalys R."/>
        </authorList>
    </citation>
    <scope>NUCLEOTIDE SEQUENCE</scope>
    <source>
        <strain evidence="4">PMI_201</strain>
    </source>
</reference>
<dbReference type="Proteomes" id="UP001201262">
    <property type="component" value="Unassembled WGS sequence"/>
</dbReference>
<evidence type="ECO:0000313" key="5">
    <source>
        <dbReference type="Proteomes" id="UP001201262"/>
    </source>
</evidence>
<dbReference type="Pfam" id="PF01476">
    <property type="entry name" value="LysM"/>
    <property type="match status" value="3"/>
</dbReference>
<dbReference type="InterPro" id="IPR018392">
    <property type="entry name" value="LysM"/>
</dbReference>
<evidence type="ECO:0000313" key="4">
    <source>
        <dbReference type="EMBL" id="KAH8696451.1"/>
    </source>
</evidence>
<dbReference type="SUPFAM" id="SSF54106">
    <property type="entry name" value="LysM domain"/>
    <property type="match status" value="2"/>
</dbReference>
<comment type="caution">
    <text evidence="4">The sequence shown here is derived from an EMBL/GenBank/DDBJ whole genome shotgun (WGS) entry which is preliminary data.</text>
</comment>
<evidence type="ECO:0000259" key="3">
    <source>
        <dbReference type="PROSITE" id="PS51782"/>
    </source>
</evidence>
<dbReference type="CDD" id="cd00118">
    <property type="entry name" value="LysM"/>
    <property type="match status" value="3"/>
</dbReference>
<organism evidence="4 5">
    <name type="scientific">Talaromyces proteolyticus</name>
    <dbReference type="NCBI Taxonomy" id="1131652"/>
    <lineage>
        <taxon>Eukaryota</taxon>
        <taxon>Fungi</taxon>
        <taxon>Dikarya</taxon>
        <taxon>Ascomycota</taxon>
        <taxon>Pezizomycotina</taxon>
        <taxon>Eurotiomycetes</taxon>
        <taxon>Eurotiomycetidae</taxon>
        <taxon>Eurotiales</taxon>
        <taxon>Trichocomaceae</taxon>
        <taxon>Talaromyces</taxon>
        <taxon>Talaromyces sect. Bacilispori</taxon>
    </lineage>
</organism>
<feature type="domain" description="LysM" evidence="3">
    <location>
        <begin position="461"/>
        <end position="508"/>
    </location>
</feature>
<dbReference type="Gene3D" id="3.10.350.10">
    <property type="entry name" value="LysM domain"/>
    <property type="match status" value="3"/>
</dbReference>
<dbReference type="PANTHER" id="PTHR34997:SF16">
    <property type="entry name" value="LYSM DOMAIN-CONTAINING PROTEIN"/>
    <property type="match status" value="1"/>
</dbReference>
<dbReference type="SMART" id="SM00257">
    <property type="entry name" value="LysM"/>
    <property type="match status" value="3"/>
</dbReference>
<proteinExistence type="predicted"/>